<reference evidence="2" key="1">
    <citation type="journal article" date="2019" name="Int. J. Syst. Evol. Microbiol.">
        <title>The Global Catalogue of Microorganisms (GCM) 10K type strain sequencing project: providing services to taxonomists for standard genome sequencing and annotation.</title>
        <authorList>
            <consortium name="The Broad Institute Genomics Platform"/>
            <consortium name="The Broad Institute Genome Sequencing Center for Infectious Disease"/>
            <person name="Wu L."/>
            <person name="Ma J."/>
        </authorList>
    </citation>
    <scope>NUCLEOTIDE SEQUENCE [LARGE SCALE GENOMIC DNA]</scope>
    <source>
        <strain evidence="2">JCM 6242</strain>
    </source>
</reference>
<organism evidence="1 2">
    <name type="scientific">Streptosporangium fragile</name>
    <dbReference type="NCBI Taxonomy" id="46186"/>
    <lineage>
        <taxon>Bacteria</taxon>
        <taxon>Bacillati</taxon>
        <taxon>Actinomycetota</taxon>
        <taxon>Actinomycetes</taxon>
        <taxon>Streptosporangiales</taxon>
        <taxon>Streptosporangiaceae</taxon>
        <taxon>Streptosporangium</taxon>
    </lineage>
</organism>
<dbReference type="EMBL" id="BAAAVI010000062">
    <property type="protein sequence ID" value="GAA2898673.1"/>
    <property type="molecule type" value="Genomic_DNA"/>
</dbReference>
<gene>
    <name evidence="1" type="ORF">GCM10010517_63890</name>
</gene>
<evidence type="ECO:0000313" key="1">
    <source>
        <dbReference type="EMBL" id="GAA2898673.1"/>
    </source>
</evidence>
<comment type="caution">
    <text evidence="1">The sequence shown here is derived from an EMBL/GenBank/DDBJ whole genome shotgun (WGS) entry which is preliminary data.</text>
</comment>
<proteinExistence type="predicted"/>
<protein>
    <submittedName>
        <fullName evidence="1">Uncharacterized protein</fullName>
    </submittedName>
</protein>
<evidence type="ECO:0000313" key="2">
    <source>
        <dbReference type="Proteomes" id="UP001500831"/>
    </source>
</evidence>
<dbReference type="Proteomes" id="UP001500831">
    <property type="component" value="Unassembled WGS sequence"/>
</dbReference>
<accession>A0ABP6IMR0</accession>
<keyword evidence="2" id="KW-1185">Reference proteome</keyword>
<sequence length="59" mass="6176">MVETEPDLGSNPAPARPGRQVMVLYDPARPRLARLDGVGGRGVLRVAAVTVSALTNGHL</sequence>
<name>A0ABP6IMR0_9ACTN</name>